<comment type="similarity">
    <text evidence="3">Belongs to the PIGG/PIGN/PIGO family. PIGO subfamily.</text>
</comment>
<dbReference type="GO" id="GO:0051377">
    <property type="term" value="F:mannose-ethanolamine phosphotransferase activity"/>
    <property type="evidence" value="ECO:0007669"/>
    <property type="project" value="InterPro"/>
</dbReference>
<feature type="transmembrane region" description="Helical" evidence="12">
    <location>
        <begin position="1009"/>
        <end position="1030"/>
    </location>
</feature>
<comment type="caution">
    <text evidence="13">The sequence shown here is derived from an EMBL/GenBank/DDBJ whole genome shotgun (WGS) entry which is preliminary data.</text>
</comment>
<keyword evidence="6 12" id="KW-0812">Transmembrane</keyword>
<evidence type="ECO:0000256" key="7">
    <source>
        <dbReference type="ARBA" id="ARBA00022824"/>
    </source>
</evidence>
<dbReference type="Pfam" id="PF01663">
    <property type="entry name" value="Phosphodiest"/>
    <property type="match status" value="1"/>
</dbReference>
<dbReference type="GO" id="GO:0005789">
    <property type="term" value="C:endoplasmic reticulum membrane"/>
    <property type="evidence" value="ECO:0007669"/>
    <property type="project" value="UniProtKB-SubCell"/>
</dbReference>
<keyword evidence="8 12" id="KW-1133">Transmembrane helix</keyword>
<feature type="transmembrane region" description="Helical" evidence="12">
    <location>
        <begin position="1222"/>
        <end position="1242"/>
    </location>
</feature>
<feature type="transmembrane region" description="Helical" evidence="12">
    <location>
        <begin position="924"/>
        <end position="949"/>
    </location>
</feature>
<feature type="region of interest" description="Disordered" evidence="11">
    <location>
        <begin position="1045"/>
        <end position="1066"/>
    </location>
</feature>
<dbReference type="PANTHER" id="PTHR23071">
    <property type="entry name" value="PHOSPHATIDYLINOSITOL GLYCAN"/>
    <property type="match status" value="1"/>
</dbReference>
<evidence type="ECO:0000256" key="6">
    <source>
        <dbReference type="ARBA" id="ARBA00022692"/>
    </source>
</evidence>
<dbReference type="SUPFAM" id="SSF53649">
    <property type="entry name" value="Alkaline phosphatase-like"/>
    <property type="match status" value="1"/>
</dbReference>
<dbReference type="Gene3D" id="3.40.720.10">
    <property type="entry name" value="Alkaline Phosphatase, subunit A"/>
    <property type="match status" value="1"/>
</dbReference>
<proteinExistence type="inferred from homology"/>
<keyword evidence="14" id="KW-1185">Reference proteome</keyword>
<feature type="compositionally biased region" description="Polar residues" evidence="11">
    <location>
        <begin position="183"/>
        <end position="204"/>
    </location>
</feature>
<keyword evidence="4" id="KW-0337">GPI-anchor biosynthesis</keyword>
<evidence type="ECO:0000256" key="3">
    <source>
        <dbReference type="ARBA" id="ARBA00008695"/>
    </source>
</evidence>
<sequence>MSAAIVNTILRRSDDSDDSSNSTIIHLLTALVVISGLGLLLGGVLFVIRRVNKKRLGPELPTHTRNTSLTVTAIPYKSAKRSSWFGSEKSSSGSRPGTPTSPVPEIRITFPEEEGADGKRKSGRVVVVQVGEAGAAFVRDIDPESNLPPYQKGEFSSVDLAKVGGLKEKECPPPRGWRIDGIGQSNNYGNDLEDSQTAQQSSLRSACPPAYRGTRRSVHIADSSVNTAMSNVDDIFAQVPRRTAAKSSRNGPGGLEDLARAQAAMREEDEERLFAAQKSKALMAQKQREFKISHGLVVLFFLWIAYTQAVGIFLFTRGFLLTRLVLEAKSDCDVSPLTPALYSGGTTEGCWHPKTFDKAVIIIIDALRYDFTVPQVDANGEPSKEHYHNNFKTAYEIAVEKPENAFLLPFIADPPTTTLQRLKGLTTGTLPTFMDAGSNFAGTAIDEDNLISQLNRTGKKVAFMGDDTWTALFPGYFDIEHPYESLNVWDLHTVDEGVLTHMFPLLHPGNSSSWDVMIGHFLGVDHAGHRYGPDHPAMAAKQKQMDKFVQDLVRAVDDDTLVVIMGDHGMDPKGDHGGESQLELEAALWVYSKKGVFGRLPGFELPPKNAEERSVGQIDLVPTLALLLGLPIPYNNLGGPIPEAFIGKKGNQWENLATTARLTSAQIERYQKSYIVAGNGDVDIETKTTKMWREAEVNFKTSSAQATPQGWQQIYKSFLSHQKDTLKVCKDLWVSFDLLSMLLGIIIMVSSVASVLIFARGVSGDLKDLTGWLAGRCHAGVAVGGLVGYLIHFVDTFELGWVKLVLFGSSAGGLLAFFASTAFVVRPRLQHVFPTSIFSVLALLYTVLQGVMFAANSFTIWEDRILAFFLTTFGALAFCMSLRQEDPAMRTLGASQSIIFMLLTRITSLSRLCREEQMPYCESSYYASATSSVSSPLSLCLLYLVAIAFPQIVKSYYTGTKSYEGPAHLYIGFALRIGLMFNALYWTLDSADNGEWIDIPTAALKRAKHTIAQVVLALAFVAGNVLFAWVQPCLNIQVEEVPAGGDEALQPSPPSSSGSQKSPPAATNLPPTRSMILLGYANLHGSRSFLLPLTWYIGLALLQKPLGGASMAALLWQILALLEIIDSNSLSESPIGPVVLAMLGSSHYFSTGHQATLSSIQWETVFIPTDTIRHPWSALLWAGNQFGPQILATVAVPTLALWKQPAKETGLLGRVVRVCATYVAYHATIATCTVLWAGHLRRHLMLYRVFSPRFMLGALVLLVTDVLVVLVGVMGVRWNFLSVGEVFGLV</sequence>
<dbReference type="InterPro" id="IPR037675">
    <property type="entry name" value="PIG-O_N"/>
</dbReference>
<dbReference type="GO" id="GO:0006506">
    <property type="term" value="P:GPI anchor biosynthetic process"/>
    <property type="evidence" value="ECO:0007669"/>
    <property type="project" value="UniProtKB-KW"/>
</dbReference>
<feature type="transmembrane region" description="Helical" evidence="12">
    <location>
        <begin position="732"/>
        <end position="759"/>
    </location>
</feature>
<dbReference type="PANTHER" id="PTHR23071:SF1">
    <property type="entry name" value="GPI ETHANOLAMINE PHOSPHATE TRANSFERASE 3"/>
    <property type="match status" value="1"/>
</dbReference>
<feature type="compositionally biased region" description="Low complexity" evidence="11">
    <location>
        <begin position="85"/>
        <end position="104"/>
    </location>
</feature>
<evidence type="ECO:0000256" key="10">
    <source>
        <dbReference type="ARBA" id="ARBA00023180"/>
    </source>
</evidence>
<feature type="transmembrane region" description="Helical" evidence="12">
    <location>
        <begin position="804"/>
        <end position="825"/>
    </location>
</feature>
<protein>
    <submittedName>
        <fullName evidence="13">GPI ethanolamine phosphate transferase</fullName>
    </submittedName>
</protein>
<feature type="transmembrane region" description="Helical" evidence="12">
    <location>
        <begin position="24"/>
        <end position="48"/>
    </location>
</feature>
<dbReference type="InterPro" id="IPR017850">
    <property type="entry name" value="Alkaline_phosphatase_core_sf"/>
</dbReference>
<dbReference type="Proteomes" id="UP001221413">
    <property type="component" value="Unassembled WGS sequence"/>
</dbReference>
<keyword evidence="10" id="KW-0325">Glycoprotein</keyword>
<feature type="transmembrane region" description="Helical" evidence="12">
    <location>
        <begin position="771"/>
        <end position="792"/>
    </location>
</feature>
<dbReference type="CDD" id="cd16023">
    <property type="entry name" value="GPI_EPT_3"/>
    <property type="match status" value="1"/>
</dbReference>
<feature type="compositionally biased region" description="Low complexity" evidence="11">
    <location>
        <begin position="1055"/>
        <end position="1064"/>
    </location>
</feature>
<organism evidence="13 14">
    <name type="scientific">Drechslerella dactyloides</name>
    <name type="common">Nematode-trapping fungus</name>
    <name type="synonym">Arthrobotrys dactyloides</name>
    <dbReference type="NCBI Taxonomy" id="74499"/>
    <lineage>
        <taxon>Eukaryota</taxon>
        <taxon>Fungi</taxon>
        <taxon>Dikarya</taxon>
        <taxon>Ascomycota</taxon>
        <taxon>Pezizomycotina</taxon>
        <taxon>Orbiliomycetes</taxon>
        <taxon>Orbiliales</taxon>
        <taxon>Orbiliaceae</taxon>
        <taxon>Drechslerella</taxon>
    </lineage>
</organism>
<feature type="transmembrane region" description="Helical" evidence="12">
    <location>
        <begin position="296"/>
        <end position="315"/>
    </location>
</feature>
<evidence type="ECO:0000256" key="9">
    <source>
        <dbReference type="ARBA" id="ARBA00023136"/>
    </source>
</evidence>
<evidence type="ECO:0000313" key="13">
    <source>
        <dbReference type="EMBL" id="KAJ6264715.1"/>
    </source>
</evidence>
<keyword evidence="5 13" id="KW-0808">Transferase</keyword>
<evidence type="ECO:0000256" key="11">
    <source>
        <dbReference type="SAM" id="MobiDB-lite"/>
    </source>
</evidence>
<evidence type="ECO:0000313" key="14">
    <source>
        <dbReference type="Proteomes" id="UP001221413"/>
    </source>
</evidence>
<accession>A0AAD6NNR2</accession>
<dbReference type="InterPro" id="IPR039524">
    <property type="entry name" value="PIGO/GPI13"/>
</dbReference>
<comment type="pathway">
    <text evidence="2">Glycolipid biosynthesis; glycosylphosphatidylinositol-anchor biosynthesis.</text>
</comment>
<keyword evidence="7" id="KW-0256">Endoplasmic reticulum</keyword>
<gene>
    <name evidence="13" type="ORF">Dda_0865</name>
</gene>
<evidence type="ECO:0000256" key="5">
    <source>
        <dbReference type="ARBA" id="ARBA00022679"/>
    </source>
</evidence>
<feature type="region of interest" description="Disordered" evidence="11">
    <location>
        <begin position="166"/>
        <end position="210"/>
    </location>
</feature>
<feature type="transmembrane region" description="Helical" evidence="12">
    <location>
        <begin position="837"/>
        <end position="859"/>
    </location>
</feature>
<evidence type="ECO:0000256" key="4">
    <source>
        <dbReference type="ARBA" id="ARBA00022502"/>
    </source>
</evidence>
<reference evidence="13" key="1">
    <citation type="submission" date="2023-01" db="EMBL/GenBank/DDBJ databases">
        <title>The chitinases involved in constricting ring structure development in the nematode-trapping fungus Drechslerella dactyloides.</title>
        <authorList>
            <person name="Wang R."/>
            <person name="Zhang L."/>
            <person name="Tang P."/>
            <person name="Li S."/>
            <person name="Liang L."/>
        </authorList>
    </citation>
    <scope>NUCLEOTIDE SEQUENCE</scope>
    <source>
        <strain evidence="13">YMF1.00031</strain>
    </source>
</reference>
<evidence type="ECO:0000256" key="12">
    <source>
        <dbReference type="SAM" id="Phobius"/>
    </source>
</evidence>
<feature type="transmembrane region" description="Helical" evidence="12">
    <location>
        <begin position="1254"/>
        <end position="1276"/>
    </location>
</feature>
<keyword evidence="9 12" id="KW-0472">Membrane</keyword>
<evidence type="ECO:0000256" key="1">
    <source>
        <dbReference type="ARBA" id="ARBA00004477"/>
    </source>
</evidence>
<dbReference type="EMBL" id="JAQGDS010000001">
    <property type="protein sequence ID" value="KAJ6264715.1"/>
    <property type="molecule type" value="Genomic_DNA"/>
</dbReference>
<name>A0AAD6NNR2_DREDA</name>
<feature type="transmembrane region" description="Helical" evidence="12">
    <location>
        <begin position="865"/>
        <end position="882"/>
    </location>
</feature>
<comment type="subcellular location">
    <subcellularLocation>
        <location evidence="1">Endoplasmic reticulum membrane</location>
        <topology evidence="1">Multi-pass membrane protein</topology>
    </subcellularLocation>
</comment>
<evidence type="ECO:0000256" key="2">
    <source>
        <dbReference type="ARBA" id="ARBA00004687"/>
    </source>
</evidence>
<feature type="region of interest" description="Disordered" evidence="11">
    <location>
        <begin position="85"/>
        <end position="120"/>
    </location>
</feature>
<evidence type="ECO:0000256" key="8">
    <source>
        <dbReference type="ARBA" id="ARBA00022989"/>
    </source>
</evidence>
<feature type="transmembrane region" description="Helical" evidence="12">
    <location>
        <begin position="969"/>
        <end position="988"/>
    </location>
</feature>
<dbReference type="InterPro" id="IPR002591">
    <property type="entry name" value="Phosphodiest/P_Trfase"/>
</dbReference>